<feature type="compositionally biased region" description="Polar residues" evidence="1">
    <location>
        <begin position="641"/>
        <end position="657"/>
    </location>
</feature>
<gene>
    <name evidence="2" type="ORF">CCUR1050_LOCUS14523</name>
</gene>
<dbReference type="AlphaFoldDB" id="A0A7S0MDQ1"/>
<evidence type="ECO:0000313" key="2">
    <source>
        <dbReference type="EMBL" id="CAD8636839.1"/>
    </source>
</evidence>
<dbReference type="EMBL" id="HBEZ01026261">
    <property type="protein sequence ID" value="CAD8636839.1"/>
    <property type="molecule type" value="Transcribed_RNA"/>
</dbReference>
<proteinExistence type="predicted"/>
<feature type="compositionally biased region" description="Polar residues" evidence="1">
    <location>
        <begin position="619"/>
        <end position="631"/>
    </location>
</feature>
<reference evidence="2" key="1">
    <citation type="submission" date="2021-01" db="EMBL/GenBank/DDBJ databases">
        <authorList>
            <person name="Corre E."/>
            <person name="Pelletier E."/>
            <person name="Niang G."/>
            <person name="Scheremetjew M."/>
            <person name="Finn R."/>
            <person name="Kale V."/>
            <person name="Holt S."/>
            <person name="Cochrane G."/>
            <person name="Meng A."/>
            <person name="Brown T."/>
            <person name="Cohen L."/>
        </authorList>
    </citation>
    <scope>NUCLEOTIDE SEQUENCE</scope>
    <source>
        <strain evidence="2">CCAP979/52</strain>
    </source>
</reference>
<feature type="compositionally biased region" description="Low complexity" evidence="1">
    <location>
        <begin position="597"/>
        <end position="618"/>
    </location>
</feature>
<feature type="compositionally biased region" description="Polar residues" evidence="1">
    <location>
        <begin position="573"/>
        <end position="588"/>
    </location>
</feature>
<feature type="region of interest" description="Disordered" evidence="1">
    <location>
        <begin position="528"/>
        <end position="548"/>
    </location>
</feature>
<sequence length="657" mass="71317">MRSSCRCFPPAPFSCSSRLPHSRLTLAEMCTTRGRLRQRDVEWCPKELASVLDVVGVLRAPSQALVCDGVVGLRAEQILGKERVLKMRLRGECLAVTDWDETWLWRKPDGEPTGAKVGSQDSVAEGPAPALYARRGNGSVWTISKETGRWTCGQYTSPVTGQYKGWLQDHVGCVEDDISLIARSNVPQFCPWRRAGQKTMGVRVCWMAIHIPLYTLCELEDSDARGKRVLFDVCDGKRLLGFAEASIEEIMSAALQGSPLQLRPAPAPRNVLRLVLGLRIDTQALPRGTQLAISCAAGRRGPDGHFVEICRAEWTRNAKMQRFIGYGENSWWQGDVGVGRFEMLAADSDGPAELDFGDLQRPIEFEISLRRVHGAISSMPQTDYYGEIEATVNELMGSNEHQQSSGIRQSTFPIVYMRSKAACLALGATPTGNLGEIDILASFLRSDSVSRNPGPDPGKLFVDGAIICNPDEKVIFNATKEALPAAGNFLTCSARNQPDENWNFSSVEDWKTCFGDINIASAGPVAVDTEDNSKGTINQGTSRRRSSSRILDFLKKRRSSGLSILGSFLRGTSGSIGGTPNQSPSESLAGSPLRATVPVSGNVNSPSSGSPIPSVKVSNKSGGNSPWNSPDLQPRLPEGGVSNNRRSSTSSIAVRFL</sequence>
<evidence type="ECO:0000256" key="1">
    <source>
        <dbReference type="SAM" id="MobiDB-lite"/>
    </source>
</evidence>
<protein>
    <submittedName>
        <fullName evidence="2">Uncharacterized protein</fullName>
    </submittedName>
</protein>
<organism evidence="2">
    <name type="scientific">Cryptomonas curvata</name>
    <dbReference type="NCBI Taxonomy" id="233186"/>
    <lineage>
        <taxon>Eukaryota</taxon>
        <taxon>Cryptophyceae</taxon>
        <taxon>Cryptomonadales</taxon>
        <taxon>Cryptomonadaceae</taxon>
        <taxon>Cryptomonas</taxon>
    </lineage>
</organism>
<name>A0A7S0MDQ1_9CRYP</name>
<accession>A0A7S0MDQ1</accession>
<feature type="region of interest" description="Disordered" evidence="1">
    <location>
        <begin position="573"/>
        <end position="657"/>
    </location>
</feature>